<keyword evidence="1" id="KW-0808">Transferase</keyword>
<evidence type="ECO:0000313" key="8">
    <source>
        <dbReference type="EMBL" id="RDX65308.1"/>
    </source>
</evidence>
<dbReference type="InterPro" id="IPR041373">
    <property type="entry name" value="RT_RNaseH"/>
</dbReference>
<evidence type="ECO:0000256" key="1">
    <source>
        <dbReference type="ARBA" id="ARBA00022679"/>
    </source>
</evidence>
<sequence length="317" mass="36948">MDLAQINYTTTEKELLAIVFALENFRSYLLSSKIIVFSDHAALKFLLKKPDTKLRLIRWMLLLQEFNIEIRDRKVNPLSIRDEFLNKQILQLEHVTPWYADIYNFLMAPTYPQGESRAYKERLESNVKYYIWDDPYLWRLCNDQVHSGSRDPIGPPLLPFNIWSQPLWIKFGVSCALISDQGSHFCNCAMAILLEKYGVVHRVATAYRLIPMAKLKEIKKLLQKMANPSRNDWSQLLEDALWAHVIAYRTPLGMSPYQIVFVELRDKANNKNFKVNGHQIKPYYEGLNSRVGKVESISLMEPTIPEDTLEEISKSPH</sequence>
<organism evidence="8 9">
    <name type="scientific">Mucuna pruriens</name>
    <name type="common">Velvet bean</name>
    <name type="synonym">Dolichos pruriens</name>
    <dbReference type="NCBI Taxonomy" id="157652"/>
    <lineage>
        <taxon>Eukaryota</taxon>
        <taxon>Viridiplantae</taxon>
        <taxon>Streptophyta</taxon>
        <taxon>Embryophyta</taxon>
        <taxon>Tracheophyta</taxon>
        <taxon>Spermatophyta</taxon>
        <taxon>Magnoliopsida</taxon>
        <taxon>eudicotyledons</taxon>
        <taxon>Gunneridae</taxon>
        <taxon>Pentapetalae</taxon>
        <taxon>rosids</taxon>
        <taxon>fabids</taxon>
        <taxon>Fabales</taxon>
        <taxon>Fabaceae</taxon>
        <taxon>Papilionoideae</taxon>
        <taxon>50 kb inversion clade</taxon>
        <taxon>NPAAA clade</taxon>
        <taxon>indigoferoid/millettioid clade</taxon>
        <taxon>Phaseoleae</taxon>
        <taxon>Mucuna</taxon>
    </lineage>
</organism>
<keyword evidence="6" id="KW-0695">RNA-directed DNA polymerase</keyword>
<gene>
    <name evidence="8" type="primary">pol</name>
    <name evidence="8" type="ORF">CR513_56044</name>
</gene>
<dbReference type="InterPro" id="IPR043502">
    <property type="entry name" value="DNA/RNA_pol_sf"/>
</dbReference>
<name>A0A371EGY2_MUCPR</name>
<dbReference type="GO" id="GO:0003964">
    <property type="term" value="F:RNA-directed DNA polymerase activity"/>
    <property type="evidence" value="ECO:0007669"/>
    <property type="project" value="UniProtKB-KW"/>
</dbReference>
<keyword evidence="2" id="KW-0548">Nucleotidyltransferase</keyword>
<dbReference type="SUPFAM" id="SSF53098">
    <property type="entry name" value="Ribonuclease H-like"/>
    <property type="match status" value="1"/>
</dbReference>
<dbReference type="InterPro" id="IPR012337">
    <property type="entry name" value="RNaseH-like_sf"/>
</dbReference>
<dbReference type="Gene3D" id="3.30.420.10">
    <property type="entry name" value="Ribonuclease H-like superfamily/Ribonuclease H"/>
    <property type="match status" value="1"/>
</dbReference>
<dbReference type="InterPro" id="IPR050951">
    <property type="entry name" value="Retrovirus_Pol_polyprotein"/>
</dbReference>
<dbReference type="AlphaFoldDB" id="A0A371EGY2"/>
<dbReference type="GO" id="GO:0016787">
    <property type="term" value="F:hydrolase activity"/>
    <property type="evidence" value="ECO:0007669"/>
    <property type="project" value="UniProtKB-KW"/>
</dbReference>
<proteinExistence type="predicted"/>
<evidence type="ECO:0000256" key="3">
    <source>
        <dbReference type="ARBA" id="ARBA00022722"/>
    </source>
</evidence>
<dbReference type="OrthoDB" id="10055717at2759"/>
<dbReference type="PANTHER" id="PTHR37984:SF5">
    <property type="entry name" value="PROTEIN NYNRIN-LIKE"/>
    <property type="match status" value="1"/>
</dbReference>
<keyword evidence="3" id="KW-0540">Nuclease</keyword>
<dbReference type="Proteomes" id="UP000257109">
    <property type="component" value="Unassembled WGS sequence"/>
</dbReference>
<comment type="caution">
    <text evidence="8">The sequence shown here is derived from an EMBL/GenBank/DDBJ whole genome shotgun (WGS) entry which is preliminary data.</text>
</comment>
<keyword evidence="4" id="KW-0255">Endonuclease</keyword>
<feature type="non-terminal residue" evidence="8">
    <location>
        <position position="317"/>
    </location>
</feature>
<dbReference type="Pfam" id="PF17917">
    <property type="entry name" value="RT_RNaseH"/>
    <property type="match status" value="1"/>
</dbReference>
<keyword evidence="5" id="KW-0378">Hydrolase</keyword>
<feature type="non-terminal residue" evidence="8">
    <location>
        <position position="1"/>
    </location>
</feature>
<keyword evidence="9" id="KW-1185">Reference proteome</keyword>
<reference evidence="8" key="1">
    <citation type="submission" date="2018-05" db="EMBL/GenBank/DDBJ databases">
        <title>Draft genome of Mucuna pruriens seed.</title>
        <authorList>
            <person name="Nnadi N.E."/>
            <person name="Vos R."/>
            <person name="Hasami M.H."/>
            <person name="Devisetty U.K."/>
            <person name="Aguiy J.C."/>
        </authorList>
    </citation>
    <scope>NUCLEOTIDE SEQUENCE [LARGE SCALE GENOMIC DNA]</scope>
    <source>
        <strain evidence="8">JCA_2017</strain>
    </source>
</reference>
<evidence type="ECO:0000256" key="4">
    <source>
        <dbReference type="ARBA" id="ARBA00022759"/>
    </source>
</evidence>
<dbReference type="PANTHER" id="PTHR37984">
    <property type="entry name" value="PROTEIN CBG26694"/>
    <property type="match status" value="1"/>
</dbReference>
<dbReference type="EMBL" id="QJKJ01013978">
    <property type="protein sequence ID" value="RDX65308.1"/>
    <property type="molecule type" value="Genomic_DNA"/>
</dbReference>
<evidence type="ECO:0000259" key="7">
    <source>
        <dbReference type="Pfam" id="PF17917"/>
    </source>
</evidence>
<dbReference type="GO" id="GO:0003676">
    <property type="term" value="F:nucleic acid binding"/>
    <property type="evidence" value="ECO:0007669"/>
    <property type="project" value="InterPro"/>
</dbReference>
<protein>
    <submittedName>
        <fullName evidence="8">Retrovirus-related Pol polyprotein from transposon 17.6</fullName>
    </submittedName>
</protein>
<evidence type="ECO:0000256" key="2">
    <source>
        <dbReference type="ARBA" id="ARBA00022695"/>
    </source>
</evidence>
<dbReference type="SUPFAM" id="SSF56672">
    <property type="entry name" value="DNA/RNA polymerases"/>
    <property type="match status" value="1"/>
</dbReference>
<evidence type="ECO:0000256" key="6">
    <source>
        <dbReference type="ARBA" id="ARBA00022918"/>
    </source>
</evidence>
<accession>A0A371EGY2</accession>
<dbReference type="InterPro" id="IPR036397">
    <property type="entry name" value="RNaseH_sf"/>
</dbReference>
<dbReference type="CDD" id="cd09274">
    <property type="entry name" value="RNase_HI_RT_Ty3"/>
    <property type="match status" value="1"/>
</dbReference>
<evidence type="ECO:0000256" key="5">
    <source>
        <dbReference type="ARBA" id="ARBA00022801"/>
    </source>
</evidence>
<feature type="domain" description="Reverse transcriptase RNase H-like" evidence="7">
    <location>
        <begin position="4"/>
        <end position="66"/>
    </location>
</feature>
<dbReference type="GO" id="GO:0004519">
    <property type="term" value="F:endonuclease activity"/>
    <property type="evidence" value="ECO:0007669"/>
    <property type="project" value="UniProtKB-KW"/>
</dbReference>
<evidence type="ECO:0000313" key="9">
    <source>
        <dbReference type="Proteomes" id="UP000257109"/>
    </source>
</evidence>